<comment type="caution">
    <text evidence="1">The sequence shown here is derived from an EMBL/GenBank/DDBJ whole genome shotgun (WGS) entry which is preliminary data.</text>
</comment>
<feature type="non-terminal residue" evidence="1">
    <location>
        <position position="1"/>
    </location>
</feature>
<organism evidence="1 2">
    <name type="scientific">Kipferlia bialata</name>
    <dbReference type="NCBI Taxonomy" id="797122"/>
    <lineage>
        <taxon>Eukaryota</taxon>
        <taxon>Metamonada</taxon>
        <taxon>Carpediemonas-like organisms</taxon>
        <taxon>Kipferlia</taxon>
    </lineage>
</organism>
<proteinExistence type="predicted"/>
<evidence type="ECO:0000313" key="2">
    <source>
        <dbReference type="Proteomes" id="UP000265618"/>
    </source>
</evidence>
<evidence type="ECO:0000313" key="1">
    <source>
        <dbReference type="EMBL" id="GIQ89814.1"/>
    </source>
</evidence>
<gene>
    <name evidence="1" type="ORF">KIPB_012396</name>
</gene>
<dbReference type="EMBL" id="BDIP01005460">
    <property type="protein sequence ID" value="GIQ89814.1"/>
    <property type="molecule type" value="Genomic_DNA"/>
</dbReference>
<dbReference type="Proteomes" id="UP000265618">
    <property type="component" value="Unassembled WGS sequence"/>
</dbReference>
<protein>
    <submittedName>
        <fullName evidence="1">Uncharacterized protein</fullName>
    </submittedName>
</protein>
<name>A0A9K3D628_9EUKA</name>
<accession>A0A9K3D628</accession>
<sequence length="153" mass="16519">MYNIGVHYPQSSRSLANQSSRSLVHRVGSLEEASAQLKSATADIGGTVAQLSESAASTAMELQQNKGVTQSSLSELRQTASITKELVSGVADKYNQTNQVINYMDNLSRDHSTAIAGIRAKIDEMASDSAVQQRNVDARITQHERAIGTIKQK</sequence>
<keyword evidence="2" id="KW-1185">Reference proteome</keyword>
<reference evidence="1 2" key="1">
    <citation type="journal article" date="2018" name="PLoS ONE">
        <title>The draft genome of Kipferlia bialata reveals reductive genome evolution in fornicate parasites.</title>
        <authorList>
            <person name="Tanifuji G."/>
            <person name="Takabayashi S."/>
            <person name="Kume K."/>
            <person name="Takagi M."/>
            <person name="Nakayama T."/>
            <person name="Kamikawa R."/>
            <person name="Inagaki Y."/>
            <person name="Hashimoto T."/>
        </authorList>
    </citation>
    <scope>NUCLEOTIDE SEQUENCE [LARGE SCALE GENOMIC DNA]</scope>
    <source>
        <strain evidence="1">NY0173</strain>
    </source>
</reference>
<dbReference type="AlphaFoldDB" id="A0A9K3D628"/>